<evidence type="ECO:0000313" key="2">
    <source>
        <dbReference type="EMBL" id="HFM97248.1"/>
    </source>
</evidence>
<protein>
    <submittedName>
        <fullName evidence="2">DUF1622 domain-containing protein</fullName>
    </submittedName>
</protein>
<dbReference type="PANTHER" id="PTHR38468:SF1">
    <property type="entry name" value="SLL0939 PROTEIN"/>
    <property type="match status" value="1"/>
</dbReference>
<proteinExistence type="predicted"/>
<sequence>MTYSDCLAPLQTNFLLEAVLEAPAGQGLGLTHGFEAFLQEFALFLKIILEFIAICIVAVSIVTVLRKLLGSRRRFHETAQQAIRLELGLSLALSLEFLLAADIVGTAVSPAWDAIAKLAAITGIRTFLNFFLQKEVAELQRTESLSQQRATDSEL</sequence>
<organism evidence="2">
    <name type="scientific">Oscillatoriales cyanobacterium SpSt-418</name>
    <dbReference type="NCBI Taxonomy" id="2282169"/>
    <lineage>
        <taxon>Bacteria</taxon>
        <taxon>Bacillati</taxon>
        <taxon>Cyanobacteriota</taxon>
        <taxon>Cyanophyceae</taxon>
        <taxon>Oscillatoriophycideae</taxon>
        <taxon>Oscillatoriales</taxon>
    </lineage>
</organism>
<accession>A0A7C3KD91</accession>
<dbReference type="EMBL" id="DSRU01000064">
    <property type="protein sequence ID" value="HFM97248.1"/>
    <property type="molecule type" value="Genomic_DNA"/>
</dbReference>
<dbReference type="Pfam" id="PF07784">
    <property type="entry name" value="DUF1622"/>
    <property type="match status" value="1"/>
</dbReference>
<keyword evidence="1" id="KW-0812">Transmembrane</keyword>
<dbReference type="PANTHER" id="PTHR38468">
    <property type="entry name" value="SLL0939 PROTEIN"/>
    <property type="match status" value="1"/>
</dbReference>
<reference evidence="2" key="1">
    <citation type="journal article" date="2020" name="mSystems">
        <title>Genome- and Community-Level Interaction Insights into Carbon Utilization and Element Cycling Functions of Hydrothermarchaeota in Hydrothermal Sediment.</title>
        <authorList>
            <person name="Zhou Z."/>
            <person name="Liu Y."/>
            <person name="Xu W."/>
            <person name="Pan J."/>
            <person name="Luo Z.H."/>
            <person name="Li M."/>
        </authorList>
    </citation>
    <scope>NUCLEOTIDE SEQUENCE [LARGE SCALE GENOMIC DNA]</scope>
    <source>
        <strain evidence="2">SpSt-418</strain>
    </source>
</reference>
<comment type="caution">
    <text evidence="2">The sequence shown here is derived from an EMBL/GenBank/DDBJ whole genome shotgun (WGS) entry which is preliminary data.</text>
</comment>
<name>A0A7C3KD91_9CYAN</name>
<feature type="transmembrane region" description="Helical" evidence="1">
    <location>
        <begin position="43"/>
        <end position="65"/>
    </location>
</feature>
<evidence type="ECO:0000256" key="1">
    <source>
        <dbReference type="SAM" id="Phobius"/>
    </source>
</evidence>
<dbReference type="AlphaFoldDB" id="A0A7C3KD91"/>
<keyword evidence="1" id="KW-0472">Membrane</keyword>
<dbReference type="InterPro" id="IPR012427">
    <property type="entry name" value="DUF1622"/>
</dbReference>
<gene>
    <name evidence="2" type="ORF">ENR64_05650</name>
</gene>
<keyword evidence="1" id="KW-1133">Transmembrane helix</keyword>